<dbReference type="PANTHER" id="PTHR37804">
    <property type="entry name" value="CDAA REGULATORY PROTEIN CDAR"/>
    <property type="match status" value="1"/>
</dbReference>
<dbReference type="EMBL" id="VTPS01000015">
    <property type="protein sequence ID" value="TZE81311.1"/>
    <property type="molecule type" value="Genomic_DNA"/>
</dbReference>
<dbReference type="PANTHER" id="PTHR37804:SF1">
    <property type="entry name" value="CDAA REGULATORY PROTEIN CDAR"/>
    <property type="match status" value="1"/>
</dbReference>
<proteinExistence type="predicted"/>
<reference evidence="1 2" key="1">
    <citation type="submission" date="2019-08" db="EMBL/GenBank/DDBJ databases">
        <title>Calorimonas adulescens gen. nov., sp. nov., an anaerobic thermophilic bacterium from Sakhalin hot spring.</title>
        <authorList>
            <person name="Khomyakova M.A."/>
            <person name="Merkel A.Y."/>
            <person name="Novikov A."/>
            <person name="Bonch-Osmolovskaya E.A."/>
            <person name="Slobodkin A.I."/>
        </authorList>
    </citation>
    <scope>NUCLEOTIDE SEQUENCE [LARGE SCALE GENOMIC DNA]</scope>
    <source>
        <strain evidence="1 2">A05MB</strain>
    </source>
</reference>
<comment type="caution">
    <text evidence="1">The sequence shown here is derived from an EMBL/GenBank/DDBJ whole genome shotgun (WGS) entry which is preliminary data.</text>
</comment>
<organism evidence="1 2">
    <name type="scientific">Calorimonas adulescens</name>
    <dbReference type="NCBI Taxonomy" id="2606906"/>
    <lineage>
        <taxon>Bacteria</taxon>
        <taxon>Bacillati</taxon>
        <taxon>Bacillota</taxon>
        <taxon>Clostridia</taxon>
        <taxon>Thermoanaerobacterales</taxon>
        <taxon>Thermoanaerobacteraceae</taxon>
        <taxon>Calorimonas</taxon>
    </lineage>
</organism>
<protein>
    <recommendedName>
        <fullName evidence="3">YbbR-like domain-containing protein</fullName>
    </recommendedName>
</protein>
<dbReference type="Proteomes" id="UP000322976">
    <property type="component" value="Unassembled WGS sequence"/>
</dbReference>
<keyword evidence="2" id="KW-1185">Reference proteome</keyword>
<name>A0A5D8Q9X0_9THEO</name>
<dbReference type="AlphaFoldDB" id="A0A5D8Q9X0"/>
<evidence type="ECO:0008006" key="3">
    <source>
        <dbReference type="Google" id="ProtNLM"/>
    </source>
</evidence>
<dbReference type="Gene3D" id="2.170.120.40">
    <property type="entry name" value="YbbR-like domain"/>
    <property type="match status" value="2"/>
</dbReference>
<dbReference type="RefSeq" id="WP_149545772.1">
    <property type="nucleotide sequence ID" value="NZ_VTPS01000015.1"/>
</dbReference>
<evidence type="ECO:0000313" key="1">
    <source>
        <dbReference type="EMBL" id="TZE81311.1"/>
    </source>
</evidence>
<sequence>MISKDLPLKLFCILVAFILWLYVMGVENPQITYSFNNIPVQLSNEDKLAKSDLILQGLKDDEVDIRIKGRRNDILKLNSSKISASVDLGEVDGPGSISLPVKVTGIPSNIDLVSVNPQTVTVDVDRLVSRNFDVEVIEEGQLKEGFVLKESDINPGSVTVKGPERLMNTVRRAVVSIDIDQLDKNYGGRFDVQLLDPSNKPVKGLAISPKEVYVSLSVSFAKDVAVKLVTTGEVPKGYRLFKAEIVPETITILGDKNTVEKVSEVSVKPIDINGLKDKVSYNVPLDLPPGISVKDDSNEVKVNLDIDSIAEKELTVDNISVVGQDPQKLSYNFTGARVVVEGRAKTVEKISADDITLKATVSPEPGSYNVEIVGSIRPDIEDVSIKSIEPDVIHVDVAR</sequence>
<dbReference type="InterPro" id="IPR053154">
    <property type="entry name" value="c-di-AMP_regulator"/>
</dbReference>
<evidence type="ECO:0000313" key="2">
    <source>
        <dbReference type="Proteomes" id="UP000322976"/>
    </source>
</evidence>
<dbReference type="Gene3D" id="2.170.120.30">
    <property type="match status" value="1"/>
</dbReference>
<dbReference type="Pfam" id="PF07949">
    <property type="entry name" value="YbbR"/>
    <property type="match status" value="3"/>
</dbReference>
<dbReference type="InterPro" id="IPR012505">
    <property type="entry name" value="YbbR"/>
</dbReference>
<gene>
    <name evidence="1" type="ORF">FWJ32_09770</name>
</gene>
<accession>A0A5D8Q9X0</accession>